<keyword evidence="5" id="KW-0067">ATP-binding</keyword>
<evidence type="ECO:0000256" key="5">
    <source>
        <dbReference type="ARBA" id="ARBA00022840"/>
    </source>
</evidence>
<organism evidence="10 11">
    <name type="scientific">Gulosibacter bifidus</name>
    <dbReference type="NCBI Taxonomy" id="272239"/>
    <lineage>
        <taxon>Bacteria</taxon>
        <taxon>Bacillati</taxon>
        <taxon>Actinomycetota</taxon>
        <taxon>Actinomycetes</taxon>
        <taxon>Micrococcales</taxon>
        <taxon>Microbacteriaceae</taxon>
        <taxon>Gulosibacter</taxon>
    </lineage>
</organism>
<evidence type="ECO:0000259" key="9">
    <source>
        <dbReference type="PROSITE" id="PS51987"/>
    </source>
</evidence>
<dbReference type="SUPFAM" id="SSF54368">
    <property type="entry name" value="Glutamine synthetase, N-terminal domain"/>
    <property type="match status" value="1"/>
</dbReference>
<keyword evidence="4" id="KW-0547">Nucleotide-binding</keyword>
<reference evidence="11" key="1">
    <citation type="journal article" date="2019" name="Int. J. Syst. Evol. Microbiol.">
        <title>The Global Catalogue of Microorganisms (GCM) 10K type strain sequencing project: providing services to taxonomists for standard genome sequencing and annotation.</title>
        <authorList>
            <consortium name="The Broad Institute Genomics Platform"/>
            <consortium name="The Broad Institute Genome Sequencing Center for Infectious Disease"/>
            <person name="Wu L."/>
            <person name="Ma J."/>
        </authorList>
    </citation>
    <scope>NUCLEOTIDE SEQUENCE [LARGE SCALE GENOMIC DNA]</scope>
    <source>
        <strain evidence="11">TISTR 1511</strain>
    </source>
</reference>
<dbReference type="InterPro" id="IPR036651">
    <property type="entry name" value="Gln_synt_N_sf"/>
</dbReference>
<dbReference type="EC" id="6.3.1.-" evidence="10"/>
<keyword evidence="3" id="KW-0479">Metal-binding</keyword>
<dbReference type="PROSITE" id="PS51987">
    <property type="entry name" value="GS_CATALYTIC"/>
    <property type="match status" value="1"/>
</dbReference>
<dbReference type="Pfam" id="PF03951">
    <property type="entry name" value="Gln-synt_N"/>
    <property type="match status" value="1"/>
</dbReference>
<dbReference type="PANTHER" id="PTHR43785">
    <property type="entry name" value="GAMMA-GLUTAMYLPUTRESCINE SYNTHETASE"/>
    <property type="match status" value="1"/>
</dbReference>
<evidence type="ECO:0000256" key="7">
    <source>
        <dbReference type="RuleBase" id="RU000384"/>
    </source>
</evidence>
<sequence length="443" mass="49519">MTKQQDYVLQTIEERDIKFVRCWFTDVLGTLKSVVLAPAEVEGAFAEGIGFDGSTIEGLTRRSESDMLLHPDPSTFQILSWSMDDATGRMFCDLSTPDNQPAMADPRQVLRRTLERAAKLGFTCQIHPEVEFYILKSNELVDGKPVPVDDAGYFDNISGGIAHRFRGRAVRMLEELGISVEYTHHEGGPGQNEIDLRYADALTMADNLMTVRTVVHEVAAELGVHATFMPKPNADWPGSGMHCHISLFEGETNAFYEAGAQHQLSITGRRFIAGMLRHAREISAITNQSVNSYKRLWGGDEAPSWVCWGHNNSSALIRVPTYKPDKPRSARVEYRAIDTVANPYLAFAVMLEAGLRGIEGEYEVPEEIDGDLRDLSARERKVLGYESLPGSLDEAIAACEQSELVASTLGEQLFDYFLNNKRAEWEAYRTQVTDFELRSGLNR</sequence>
<dbReference type="InterPro" id="IPR008146">
    <property type="entry name" value="Gln_synth_cat_dom"/>
</dbReference>
<proteinExistence type="inferred from homology"/>
<gene>
    <name evidence="10" type="ORF">ACFSUQ_01455</name>
</gene>
<evidence type="ECO:0000256" key="3">
    <source>
        <dbReference type="ARBA" id="ARBA00022723"/>
    </source>
</evidence>
<dbReference type="PROSITE" id="PS51986">
    <property type="entry name" value="GS_BETA_GRASP"/>
    <property type="match status" value="1"/>
</dbReference>
<dbReference type="InterPro" id="IPR008147">
    <property type="entry name" value="Gln_synt_N"/>
</dbReference>
<dbReference type="GO" id="GO:0016874">
    <property type="term" value="F:ligase activity"/>
    <property type="evidence" value="ECO:0007669"/>
    <property type="project" value="UniProtKB-KW"/>
</dbReference>
<evidence type="ECO:0000256" key="1">
    <source>
        <dbReference type="ARBA" id="ARBA00009897"/>
    </source>
</evidence>
<evidence type="ECO:0000256" key="4">
    <source>
        <dbReference type="ARBA" id="ARBA00022741"/>
    </source>
</evidence>
<dbReference type="Gene3D" id="3.30.590.10">
    <property type="entry name" value="Glutamine synthetase/guanido kinase, catalytic domain"/>
    <property type="match status" value="1"/>
</dbReference>
<dbReference type="InterPro" id="IPR014746">
    <property type="entry name" value="Gln_synth/guanido_kin_cat_dom"/>
</dbReference>
<evidence type="ECO:0000313" key="10">
    <source>
        <dbReference type="EMBL" id="MFD2673975.1"/>
    </source>
</evidence>
<dbReference type="Pfam" id="PF00120">
    <property type="entry name" value="Gln-synt_C"/>
    <property type="match status" value="1"/>
</dbReference>
<evidence type="ECO:0000259" key="8">
    <source>
        <dbReference type="PROSITE" id="PS51986"/>
    </source>
</evidence>
<accession>A0ABW5RFY9</accession>
<evidence type="ECO:0000256" key="2">
    <source>
        <dbReference type="ARBA" id="ARBA00022598"/>
    </source>
</evidence>
<evidence type="ECO:0000256" key="6">
    <source>
        <dbReference type="PROSITE-ProRule" id="PRU01330"/>
    </source>
</evidence>
<dbReference type="RefSeq" id="WP_066054901.1">
    <property type="nucleotide sequence ID" value="NZ_JBHUNF010000001.1"/>
</dbReference>
<feature type="domain" description="GS catalytic" evidence="9">
    <location>
        <begin position="106"/>
        <end position="443"/>
    </location>
</feature>
<evidence type="ECO:0000313" key="11">
    <source>
        <dbReference type="Proteomes" id="UP001597453"/>
    </source>
</evidence>
<dbReference type="Gene3D" id="3.10.20.70">
    <property type="entry name" value="Glutamine synthetase, N-terminal domain"/>
    <property type="match status" value="1"/>
</dbReference>
<feature type="domain" description="GS beta-grasp" evidence="8">
    <location>
        <begin position="15"/>
        <end position="99"/>
    </location>
</feature>
<comment type="caution">
    <text evidence="10">The sequence shown here is derived from an EMBL/GenBank/DDBJ whole genome shotgun (WGS) entry which is preliminary data.</text>
</comment>
<comment type="similarity">
    <text evidence="1 6 7">Belongs to the glutamine synthetase family.</text>
</comment>
<dbReference type="SUPFAM" id="SSF55931">
    <property type="entry name" value="Glutamine synthetase/guanido kinase"/>
    <property type="match status" value="1"/>
</dbReference>
<dbReference type="PANTHER" id="PTHR43785:SF11">
    <property type="entry name" value="GAMMA-GLUTAMYLPOLYAMINE SYNTHETASE GLNA2"/>
    <property type="match status" value="1"/>
</dbReference>
<dbReference type="EMBL" id="JBHUNF010000001">
    <property type="protein sequence ID" value="MFD2673975.1"/>
    <property type="molecule type" value="Genomic_DNA"/>
</dbReference>
<keyword evidence="2 10" id="KW-0436">Ligase</keyword>
<dbReference type="SMART" id="SM01230">
    <property type="entry name" value="Gln-synt_C"/>
    <property type="match status" value="1"/>
</dbReference>
<protein>
    <submittedName>
        <fullName evidence="10">Glutamine synthetase family protein</fullName>
        <ecNumber evidence="10">6.3.1.-</ecNumber>
    </submittedName>
</protein>
<name>A0ABW5RFY9_9MICO</name>
<keyword evidence="11" id="KW-1185">Reference proteome</keyword>
<dbReference type="Proteomes" id="UP001597453">
    <property type="component" value="Unassembled WGS sequence"/>
</dbReference>